<gene>
    <name evidence="1" type="ORF">EJ03DRAFT_16741</name>
</gene>
<name>A0A6G1KVN7_9PEZI</name>
<evidence type="ECO:0000313" key="2">
    <source>
        <dbReference type="Proteomes" id="UP000799436"/>
    </source>
</evidence>
<protein>
    <submittedName>
        <fullName evidence="1">Uncharacterized protein</fullName>
    </submittedName>
</protein>
<proteinExistence type="predicted"/>
<dbReference type="Proteomes" id="UP000799436">
    <property type="component" value="Unassembled WGS sequence"/>
</dbReference>
<keyword evidence="2" id="KW-1185">Reference proteome</keyword>
<accession>A0A6G1KVN7</accession>
<dbReference type="AlphaFoldDB" id="A0A6G1KVN7"/>
<organism evidence="1 2">
    <name type="scientific">Teratosphaeria nubilosa</name>
    <dbReference type="NCBI Taxonomy" id="161662"/>
    <lineage>
        <taxon>Eukaryota</taxon>
        <taxon>Fungi</taxon>
        <taxon>Dikarya</taxon>
        <taxon>Ascomycota</taxon>
        <taxon>Pezizomycotina</taxon>
        <taxon>Dothideomycetes</taxon>
        <taxon>Dothideomycetidae</taxon>
        <taxon>Mycosphaerellales</taxon>
        <taxon>Teratosphaeriaceae</taxon>
        <taxon>Teratosphaeria</taxon>
    </lineage>
</organism>
<dbReference type="EMBL" id="ML995911">
    <property type="protein sequence ID" value="KAF2764743.1"/>
    <property type="molecule type" value="Genomic_DNA"/>
</dbReference>
<evidence type="ECO:0000313" key="1">
    <source>
        <dbReference type="EMBL" id="KAF2764743.1"/>
    </source>
</evidence>
<sequence>MIDQQTGLQAYVAKYDEDNEFSTKYYYEYIAPPESPFFSPNANVRYIEAVDGERYELVLIIPSSYYFGTNTHVQVIYQVNGKTYLVDQLARPKAPAQLESRFSTTFLEVGGIMQRAGLKFPELRGRSKLVEGKPDTDDLTRCSRERHFSKSHRAGETCRMWKNRH</sequence>
<dbReference type="OrthoDB" id="3919272at2759"/>
<reference evidence="1" key="1">
    <citation type="journal article" date="2020" name="Stud. Mycol.">
        <title>101 Dothideomycetes genomes: a test case for predicting lifestyles and emergence of pathogens.</title>
        <authorList>
            <person name="Haridas S."/>
            <person name="Albert R."/>
            <person name="Binder M."/>
            <person name="Bloem J."/>
            <person name="Labutti K."/>
            <person name="Salamov A."/>
            <person name="Andreopoulos B."/>
            <person name="Baker S."/>
            <person name="Barry K."/>
            <person name="Bills G."/>
            <person name="Bluhm B."/>
            <person name="Cannon C."/>
            <person name="Castanera R."/>
            <person name="Culley D."/>
            <person name="Daum C."/>
            <person name="Ezra D."/>
            <person name="Gonzalez J."/>
            <person name="Henrissat B."/>
            <person name="Kuo A."/>
            <person name="Liang C."/>
            <person name="Lipzen A."/>
            <person name="Lutzoni F."/>
            <person name="Magnuson J."/>
            <person name="Mondo S."/>
            <person name="Nolan M."/>
            <person name="Ohm R."/>
            <person name="Pangilinan J."/>
            <person name="Park H.-J."/>
            <person name="Ramirez L."/>
            <person name="Alfaro M."/>
            <person name="Sun H."/>
            <person name="Tritt A."/>
            <person name="Yoshinaga Y."/>
            <person name="Zwiers L.-H."/>
            <person name="Turgeon B."/>
            <person name="Goodwin S."/>
            <person name="Spatafora J."/>
            <person name="Crous P."/>
            <person name="Grigoriev I."/>
        </authorList>
    </citation>
    <scope>NUCLEOTIDE SEQUENCE</scope>
    <source>
        <strain evidence="1">CBS 116005</strain>
    </source>
</reference>